<feature type="compositionally biased region" description="Polar residues" evidence="2">
    <location>
        <begin position="94"/>
        <end position="126"/>
    </location>
</feature>
<keyword evidence="1" id="KW-0862">Zinc</keyword>
<dbReference type="EMBL" id="BMAO01034857">
    <property type="protein sequence ID" value="GFQ99502.1"/>
    <property type="molecule type" value="Genomic_DNA"/>
</dbReference>
<protein>
    <recommendedName>
        <fullName evidence="3">C2H2-type domain-containing protein</fullName>
    </recommendedName>
</protein>
<evidence type="ECO:0000256" key="2">
    <source>
        <dbReference type="SAM" id="MobiDB-lite"/>
    </source>
</evidence>
<dbReference type="InterPro" id="IPR013087">
    <property type="entry name" value="Znf_C2H2_type"/>
</dbReference>
<name>A0A8X6G9W5_TRICU</name>
<evidence type="ECO:0000313" key="5">
    <source>
        <dbReference type="Proteomes" id="UP000887116"/>
    </source>
</evidence>
<dbReference type="PROSITE" id="PS50157">
    <property type="entry name" value="ZINC_FINGER_C2H2_2"/>
    <property type="match status" value="1"/>
</dbReference>
<feature type="region of interest" description="Disordered" evidence="2">
    <location>
        <begin position="68"/>
        <end position="126"/>
    </location>
</feature>
<dbReference type="Proteomes" id="UP000887116">
    <property type="component" value="Unassembled WGS sequence"/>
</dbReference>
<accession>A0A8X6G9W5</accession>
<organism evidence="4 5">
    <name type="scientific">Trichonephila clavata</name>
    <name type="common">Joro spider</name>
    <name type="synonym">Nephila clavata</name>
    <dbReference type="NCBI Taxonomy" id="2740835"/>
    <lineage>
        <taxon>Eukaryota</taxon>
        <taxon>Metazoa</taxon>
        <taxon>Ecdysozoa</taxon>
        <taxon>Arthropoda</taxon>
        <taxon>Chelicerata</taxon>
        <taxon>Arachnida</taxon>
        <taxon>Araneae</taxon>
        <taxon>Araneomorphae</taxon>
        <taxon>Entelegynae</taxon>
        <taxon>Araneoidea</taxon>
        <taxon>Nephilidae</taxon>
        <taxon>Trichonephila</taxon>
    </lineage>
</organism>
<comment type="caution">
    <text evidence="4">The sequence shown here is derived from an EMBL/GenBank/DDBJ whole genome shotgun (WGS) entry which is preliminary data.</text>
</comment>
<feature type="domain" description="C2H2-type" evidence="3">
    <location>
        <begin position="8"/>
        <end position="36"/>
    </location>
</feature>
<proteinExistence type="predicted"/>
<keyword evidence="5" id="KW-1185">Reference proteome</keyword>
<gene>
    <name evidence="4" type="ORF">TNCT_684641</name>
</gene>
<reference evidence="4" key="1">
    <citation type="submission" date="2020-07" db="EMBL/GenBank/DDBJ databases">
        <title>Multicomponent nature underlies the extraordinary mechanical properties of spider dragline silk.</title>
        <authorList>
            <person name="Kono N."/>
            <person name="Nakamura H."/>
            <person name="Mori M."/>
            <person name="Yoshida Y."/>
            <person name="Ohtoshi R."/>
            <person name="Malay A.D."/>
            <person name="Moran D.A.P."/>
            <person name="Tomita M."/>
            <person name="Numata K."/>
            <person name="Arakawa K."/>
        </authorList>
    </citation>
    <scope>NUCLEOTIDE SEQUENCE</scope>
</reference>
<dbReference type="GO" id="GO:0008270">
    <property type="term" value="F:zinc ion binding"/>
    <property type="evidence" value="ECO:0007669"/>
    <property type="project" value="UniProtKB-KW"/>
</dbReference>
<evidence type="ECO:0000256" key="1">
    <source>
        <dbReference type="PROSITE-ProRule" id="PRU00042"/>
    </source>
</evidence>
<keyword evidence="1" id="KW-0863">Zinc-finger</keyword>
<dbReference type="AlphaFoldDB" id="A0A8X6G9W5"/>
<evidence type="ECO:0000313" key="4">
    <source>
        <dbReference type="EMBL" id="GFQ99502.1"/>
    </source>
</evidence>
<evidence type="ECO:0000259" key="3">
    <source>
        <dbReference type="PROSITE" id="PS50157"/>
    </source>
</evidence>
<dbReference type="PROSITE" id="PS00028">
    <property type="entry name" value="ZINC_FINGER_C2H2_1"/>
    <property type="match status" value="1"/>
</dbReference>
<keyword evidence="1" id="KW-0479">Metal-binding</keyword>
<sequence length="475" mass="54550">MEQSTLKYLCKSCNLQFKHYKQYLTHKYLQHDEERLRIVINTDDGDSSTTSSDFKSYCETNIGIKLFEEQPENKNSTDSPGDRETTLFPHGTFIKSSAMPSCSNNAEGHSQNAQCRSPSNSEDNTNELSFLLKNGQTKICNLERNFLDNTSETLMSHECNPMEIYTHGIIERLSHSQSFKSENSQIQLFRYGNNQQINVNQSPSSSSEVNQITETYPQDNRAHFAQSFEYSPRKISICEINQQSNTNQPAVSYEYCDKEFGKHGIYINRQSREIQRDVTEAHENNLMLKVISSTQHRRVNKIGINEQQYSKKNLRDLNPVDRSTIIFKESNNNEKACHDRKGVNISPITENEIVAHNKIYASNSSLKNFYVDSEKTSNNRESSESFLNKKMNPVRGVIDSKKKHGFETVEKNLGENLNTNRNLRSHIVTNLNDCHVYDKGNQKSDLLKNCVIHTVEQTVLILSESDDNIRLNLDD</sequence>